<proteinExistence type="predicted"/>
<dbReference type="EMBL" id="UGXT01000002">
    <property type="protein sequence ID" value="SUH35990.1"/>
    <property type="molecule type" value="Genomic_DNA"/>
</dbReference>
<accession>A0A379WPY1</accession>
<organism evidence="1 2">
    <name type="scientific">Salmonella enterica I</name>
    <dbReference type="NCBI Taxonomy" id="59201"/>
    <lineage>
        <taxon>Bacteria</taxon>
        <taxon>Pseudomonadati</taxon>
        <taxon>Pseudomonadota</taxon>
        <taxon>Gammaproteobacteria</taxon>
        <taxon>Enterobacterales</taxon>
        <taxon>Enterobacteriaceae</taxon>
        <taxon>Salmonella</taxon>
    </lineage>
</organism>
<protein>
    <submittedName>
        <fullName evidence="1">Chloride channel protein</fullName>
    </submittedName>
</protein>
<sequence length="53" mass="5748">MFHPRARTMLLLSLPALIIGVASSLVLIAAMKVASVFQQFLWQRLPASIGIGL</sequence>
<dbReference type="AlphaFoldDB" id="A0A379WPY1"/>
<evidence type="ECO:0000313" key="1">
    <source>
        <dbReference type="EMBL" id="SUH35990.1"/>
    </source>
</evidence>
<evidence type="ECO:0000313" key="2">
    <source>
        <dbReference type="Proteomes" id="UP000254712"/>
    </source>
</evidence>
<dbReference type="Proteomes" id="UP000254712">
    <property type="component" value="Unassembled WGS sequence"/>
</dbReference>
<name>A0A379WPY1_SALET</name>
<gene>
    <name evidence="1" type="ORF">NCTC8261_02238</name>
</gene>
<reference evidence="1 2" key="1">
    <citation type="submission" date="2018-06" db="EMBL/GenBank/DDBJ databases">
        <authorList>
            <consortium name="Pathogen Informatics"/>
            <person name="Doyle S."/>
        </authorList>
    </citation>
    <scope>NUCLEOTIDE SEQUENCE [LARGE SCALE GENOMIC DNA]</scope>
    <source>
        <strain evidence="1 2">NCTC8261</strain>
    </source>
</reference>